<proteinExistence type="predicted"/>
<protein>
    <submittedName>
        <fullName evidence="2">Uncharacterized protein</fullName>
    </submittedName>
</protein>
<evidence type="ECO:0000256" key="1">
    <source>
        <dbReference type="SAM" id="Phobius"/>
    </source>
</evidence>
<dbReference type="EMBL" id="AGWU01000008">
    <property type="protein sequence ID" value="EKB22722.1"/>
    <property type="molecule type" value="Genomic_DNA"/>
</dbReference>
<feature type="transmembrane region" description="Helical" evidence="1">
    <location>
        <begin position="12"/>
        <end position="32"/>
    </location>
</feature>
<keyword evidence="1" id="KW-0812">Transmembrane</keyword>
<gene>
    <name evidence="2" type="ORF">HMPREF1168_00778</name>
</gene>
<organism evidence="2 3">
    <name type="scientific">Aeromonas veronii AMC34</name>
    <dbReference type="NCBI Taxonomy" id="1073383"/>
    <lineage>
        <taxon>Bacteria</taxon>
        <taxon>Pseudomonadati</taxon>
        <taxon>Pseudomonadota</taxon>
        <taxon>Gammaproteobacteria</taxon>
        <taxon>Aeromonadales</taxon>
        <taxon>Aeromonadaceae</taxon>
        <taxon>Aeromonas</taxon>
    </lineage>
</organism>
<name>K1J440_AERVE</name>
<comment type="caution">
    <text evidence="2">The sequence shown here is derived from an EMBL/GenBank/DDBJ whole genome shotgun (WGS) entry which is preliminary data.</text>
</comment>
<sequence>MSFEVSTEGAFWLLVNVMAAVYGAFVAGLFLVN</sequence>
<dbReference type="Proteomes" id="UP000006087">
    <property type="component" value="Unassembled WGS sequence"/>
</dbReference>
<evidence type="ECO:0000313" key="3">
    <source>
        <dbReference type="Proteomes" id="UP000006087"/>
    </source>
</evidence>
<dbReference type="HOGENOM" id="CLU_3380136_0_0_6"/>
<keyword evidence="1" id="KW-1133">Transmembrane helix</keyword>
<keyword evidence="1" id="KW-0472">Membrane</keyword>
<evidence type="ECO:0000313" key="2">
    <source>
        <dbReference type="EMBL" id="EKB22722.1"/>
    </source>
</evidence>
<accession>K1J440</accession>
<reference evidence="2 3" key="1">
    <citation type="submission" date="2012-06" db="EMBL/GenBank/DDBJ databases">
        <title>The Genome Sequence of Aeromonas veronii AMC34.</title>
        <authorList>
            <consortium name="The Broad Institute Genome Sequencing Platform"/>
            <person name="Earl A."/>
            <person name="Ward D."/>
            <person name="Feldgarden M."/>
            <person name="Gevers D."/>
            <person name="Graf J."/>
            <person name="Tomasi A."/>
            <person name="Horneman A."/>
            <person name="Walker B."/>
            <person name="Young S.K."/>
            <person name="Zeng Q."/>
            <person name="Gargeya S."/>
            <person name="Fitzgerald M."/>
            <person name="Haas B."/>
            <person name="Abouelleil A."/>
            <person name="Alvarado L."/>
            <person name="Arachchi H.M."/>
            <person name="Berlin A.M."/>
            <person name="Chapman S.B."/>
            <person name="Goldberg J."/>
            <person name="Griggs A."/>
            <person name="Gujja S."/>
            <person name="Hansen M."/>
            <person name="Howarth C."/>
            <person name="Imamovic A."/>
            <person name="Larimer J."/>
            <person name="McCowan C."/>
            <person name="Montmayeur A."/>
            <person name="Murphy C."/>
            <person name="Neiman D."/>
            <person name="Pearson M."/>
            <person name="Priest M."/>
            <person name="Roberts A."/>
            <person name="Saif S."/>
            <person name="Shea T."/>
            <person name="Sisk P."/>
            <person name="Sykes S."/>
            <person name="Wortman J."/>
            <person name="Nusbaum C."/>
            <person name="Birren B."/>
        </authorList>
    </citation>
    <scope>NUCLEOTIDE SEQUENCE [LARGE SCALE GENOMIC DNA]</scope>
    <source>
        <strain evidence="2 3">AMC34</strain>
    </source>
</reference>
<dbReference type="AlphaFoldDB" id="K1J440"/>